<comment type="caution">
    <text evidence="3">The sequence shown here is derived from an EMBL/GenBank/DDBJ whole genome shotgun (WGS) entry which is preliminary data.</text>
</comment>
<sequence>MPRWLTYSQAAERVRSHPETVKRWRRMGLSFALVDGRRMVREDALLVFWRERMKADPVHQARIARDRLQDASGAVVASAPPQATKRRQASAPRRTAAPRPQPARDADPLANVAPMRGAREFAALQDALREVTPSCDGMDAYTADRPSEDDVETMRAICESCPVLKLCQAYAAAGRPSAGNWPASRSDV</sequence>
<proteinExistence type="predicted"/>
<name>A0A7W5GGI7_9MICO</name>
<dbReference type="RefSeq" id="WP_183419740.1">
    <property type="nucleotide sequence ID" value="NZ_JACHXY010000002.1"/>
</dbReference>
<reference evidence="3 4" key="1">
    <citation type="submission" date="2020-08" db="EMBL/GenBank/DDBJ databases">
        <title>Genomic Encyclopedia of Type Strains, Phase III (KMG-III): the genomes of soil and plant-associated and newly described type strains.</title>
        <authorList>
            <person name="Whitman W."/>
        </authorList>
    </citation>
    <scope>NUCLEOTIDE SEQUENCE [LARGE SCALE GENOMIC DNA]</scope>
    <source>
        <strain evidence="3 4">CECT 8356</strain>
    </source>
</reference>
<feature type="compositionally biased region" description="Low complexity" evidence="1">
    <location>
        <begin position="89"/>
        <end position="98"/>
    </location>
</feature>
<dbReference type="SUPFAM" id="SSF46955">
    <property type="entry name" value="Putative DNA-binding domain"/>
    <property type="match status" value="1"/>
</dbReference>
<dbReference type="PROSITE" id="PS51674">
    <property type="entry name" value="4FE4S_WBL"/>
    <property type="match status" value="1"/>
</dbReference>
<evidence type="ECO:0000313" key="3">
    <source>
        <dbReference type="EMBL" id="MBB3158292.1"/>
    </source>
</evidence>
<evidence type="ECO:0000256" key="1">
    <source>
        <dbReference type="SAM" id="MobiDB-lite"/>
    </source>
</evidence>
<evidence type="ECO:0000313" key="4">
    <source>
        <dbReference type="Proteomes" id="UP000543579"/>
    </source>
</evidence>
<dbReference type="AlphaFoldDB" id="A0A7W5GGI7"/>
<dbReference type="InterPro" id="IPR034768">
    <property type="entry name" value="4FE4S_WBL"/>
</dbReference>
<gene>
    <name evidence="3" type="ORF">FHS07_001988</name>
</gene>
<feature type="domain" description="4Fe-4S Wbl-type" evidence="2">
    <location>
        <begin position="134"/>
        <end position="188"/>
    </location>
</feature>
<dbReference type="InterPro" id="IPR009061">
    <property type="entry name" value="DNA-bd_dom_put_sf"/>
</dbReference>
<protein>
    <recommendedName>
        <fullName evidence="2">4Fe-4S Wbl-type domain-containing protein</fullName>
    </recommendedName>
</protein>
<dbReference type="Proteomes" id="UP000543579">
    <property type="component" value="Unassembled WGS sequence"/>
</dbReference>
<accession>A0A7W5GGI7</accession>
<organism evidence="3 4">
    <name type="scientific">Microbacterium proteolyticum</name>
    <dbReference type="NCBI Taxonomy" id="1572644"/>
    <lineage>
        <taxon>Bacteria</taxon>
        <taxon>Bacillati</taxon>
        <taxon>Actinomycetota</taxon>
        <taxon>Actinomycetes</taxon>
        <taxon>Micrococcales</taxon>
        <taxon>Microbacteriaceae</taxon>
        <taxon>Microbacterium</taxon>
    </lineage>
</organism>
<dbReference type="EMBL" id="JACHXY010000002">
    <property type="protein sequence ID" value="MBB3158292.1"/>
    <property type="molecule type" value="Genomic_DNA"/>
</dbReference>
<feature type="region of interest" description="Disordered" evidence="1">
    <location>
        <begin position="69"/>
        <end position="109"/>
    </location>
</feature>
<evidence type="ECO:0000259" key="2">
    <source>
        <dbReference type="PROSITE" id="PS51674"/>
    </source>
</evidence>